<dbReference type="Gene3D" id="3.40.50.620">
    <property type="entry name" value="HUPs"/>
    <property type="match status" value="1"/>
</dbReference>
<name>A0ABV7D7T7_9PROT</name>
<dbReference type="RefSeq" id="WP_194213612.1">
    <property type="nucleotide sequence ID" value="NZ_CP061205.1"/>
</dbReference>
<evidence type="ECO:0000256" key="9">
    <source>
        <dbReference type="ARBA" id="ARBA00023027"/>
    </source>
</evidence>
<evidence type="ECO:0000259" key="12">
    <source>
        <dbReference type="Pfam" id="PF01467"/>
    </source>
</evidence>
<evidence type="ECO:0000256" key="3">
    <source>
        <dbReference type="ARBA" id="ARBA00009014"/>
    </source>
</evidence>
<comment type="catalytic activity">
    <reaction evidence="10 11">
        <text>nicotinate beta-D-ribonucleotide + ATP + H(+) = deamido-NAD(+) + diphosphate</text>
        <dbReference type="Rhea" id="RHEA:22860"/>
        <dbReference type="ChEBI" id="CHEBI:15378"/>
        <dbReference type="ChEBI" id="CHEBI:30616"/>
        <dbReference type="ChEBI" id="CHEBI:33019"/>
        <dbReference type="ChEBI" id="CHEBI:57502"/>
        <dbReference type="ChEBI" id="CHEBI:58437"/>
        <dbReference type="EC" id="2.7.7.18"/>
    </reaction>
</comment>
<comment type="caution">
    <text evidence="13">The sequence shown here is derived from an EMBL/GenBank/DDBJ whole genome shotgun (WGS) entry which is preliminary data.</text>
</comment>
<dbReference type="GO" id="GO:0004515">
    <property type="term" value="F:nicotinate-nucleotide adenylyltransferase activity"/>
    <property type="evidence" value="ECO:0007669"/>
    <property type="project" value="UniProtKB-EC"/>
</dbReference>
<dbReference type="InterPro" id="IPR005248">
    <property type="entry name" value="NadD/NMNAT"/>
</dbReference>
<keyword evidence="14" id="KW-1185">Reference proteome</keyword>
<evidence type="ECO:0000256" key="8">
    <source>
        <dbReference type="ARBA" id="ARBA00022840"/>
    </source>
</evidence>
<sequence>MRREAKRTEGRVIGLYGGSFNPAHEGHLHVAKEALKRLKLDEIWFVVSPGNPLKGAVGMAPFSERMSSISKLIGCRPNMTATDIEQKLDTVYTATMVSELKKALPKTKFIWVMGADNFVGFQHWKHWQNIVRMLPIAIFDRAGYAIDGLKSDLARYYHKFHVAPKQLKSAQTPAWTFVTIPRHPGSATEVRNQRETEWFMNQQGKET</sequence>
<keyword evidence="4 11" id="KW-0662">Pyridine nucleotide biosynthesis</keyword>
<dbReference type="PANTHER" id="PTHR39321:SF3">
    <property type="entry name" value="PHOSPHOPANTETHEINE ADENYLYLTRANSFERASE"/>
    <property type="match status" value="1"/>
</dbReference>
<feature type="domain" description="Cytidyltransferase-like" evidence="12">
    <location>
        <begin position="15"/>
        <end position="192"/>
    </location>
</feature>
<evidence type="ECO:0000256" key="10">
    <source>
        <dbReference type="ARBA" id="ARBA00048721"/>
    </source>
</evidence>
<evidence type="ECO:0000256" key="11">
    <source>
        <dbReference type="HAMAP-Rule" id="MF_00244"/>
    </source>
</evidence>
<dbReference type="InterPro" id="IPR014729">
    <property type="entry name" value="Rossmann-like_a/b/a_fold"/>
</dbReference>
<evidence type="ECO:0000256" key="5">
    <source>
        <dbReference type="ARBA" id="ARBA00022679"/>
    </source>
</evidence>
<dbReference type="NCBIfam" id="TIGR00482">
    <property type="entry name" value="nicotinate (nicotinamide) nucleotide adenylyltransferase"/>
    <property type="match status" value="1"/>
</dbReference>
<keyword evidence="7 11" id="KW-0547">Nucleotide-binding</keyword>
<organism evidence="13 14">
    <name type="scientific">Kordiimonas pumila</name>
    <dbReference type="NCBI Taxonomy" id="2161677"/>
    <lineage>
        <taxon>Bacteria</taxon>
        <taxon>Pseudomonadati</taxon>
        <taxon>Pseudomonadota</taxon>
        <taxon>Alphaproteobacteria</taxon>
        <taxon>Kordiimonadales</taxon>
        <taxon>Kordiimonadaceae</taxon>
        <taxon>Kordiimonas</taxon>
    </lineage>
</organism>
<evidence type="ECO:0000313" key="13">
    <source>
        <dbReference type="EMBL" id="MFC3052740.1"/>
    </source>
</evidence>
<dbReference type="EMBL" id="JBHRSL010000010">
    <property type="protein sequence ID" value="MFC3052740.1"/>
    <property type="molecule type" value="Genomic_DNA"/>
</dbReference>
<keyword evidence="8 11" id="KW-0067">ATP-binding</keyword>
<dbReference type="HAMAP" id="MF_00244">
    <property type="entry name" value="NaMN_adenylyltr"/>
    <property type="match status" value="1"/>
</dbReference>
<proteinExistence type="inferred from homology"/>
<dbReference type="InterPro" id="IPR004821">
    <property type="entry name" value="Cyt_trans-like"/>
</dbReference>
<evidence type="ECO:0000313" key="14">
    <source>
        <dbReference type="Proteomes" id="UP001595444"/>
    </source>
</evidence>
<reference evidence="14" key="1">
    <citation type="journal article" date="2019" name="Int. J. Syst. Evol. Microbiol.">
        <title>The Global Catalogue of Microorganisms (GCM) 10K type strain sequencing project: providing services to taxonomists for standard genome sequencing and annotation.</title>
        <authorList>
            <consortium name="The Broad Institute Genomics Platform"/>
            <consortium name="The Broad Institute Genome Sequencing Center for Infectious Disease"/>
            <person name="Wu L."/>
            <person name="Ma J."/>
        </authorList>
    </citation>
    <scope>NUCLEOTIDE SEQUENCE [LARGE SCALE GENOMIC DNA]</scope>
    <source>
        <strain evidence="14">KCTC 62164</strain>
    </source>
</reference>
<keyword evidence="5 11" id="KW-0808">Transferase</keyword>
<comment type="similarity">
    <text evidence="3 11">Belongs to the NadD family.</text>
</comment>
<comment type="function">
    <text evidence="1 11">Catalyzes the reversible adenylation of nicotinate mononucleotide (NaMN) to nicotinic acid adenine dinucleotide (NaAD).</text>
</comment>
<protein>
    <recommendedName>
        <fullName evidence="11">Probable nicotinate-nucleotide adenylyltransferase</fullName>
        <ecNumber evidence="11">2.7.7.18</ecNumber>
    </recommendedName>
    <alternativeName>
        <fullName evidence="11">Deamido-NAD(+) diphosphorylase</fullName>
    </alternativeName>
    <alternativeName>
        <fullName evidence="11">Deamido-NAD(+) pyrophosphorylase</fullName>
    </alternativeName>
    <alternativeName>
        <fullName evidence="11">Nicotinate mononucleotide adenylyltransferase</fullName>
        <shortName evidence="11">NaMN adenylyltransferase</shortName>
    </alternativeName>
</protein>
<accession>A0ABV7D7T7</accession>
<keyword evidence="9 11" id="KW-0520">NAD</keyword>
<dbReference type="Proteomes" id="UP001595444">
    <property type="component" value="Unassembled WGS sequence"/>
</dbReference>
<evidence type="ECO:0000256" key="1">
    <source>
        <dbReference type="ARBA" id="ARBA00002324"/>
    </source>
</evidence>
<dbReference type="Pfam" id="PF01467">
    <property type="entry name" value="CTP_transf_like"/>
    <property type="match status" value="1"/>
</dbReference>
<dbReference type="CDD" id="cd02165">
    <property type="entry name" value="NMNAT"/>
    <property type="match status" value="1"/>
</dbReference>
<evidence type="ECO:0000256" key="7">
    <source>
        <dbReference type="ARBA" id="ARBA00022741"/>
    </source>
</evidence>
<evidence type="ECO:0000256" key="6">
    <source>
        <dbReference type="ARBA" id="ARBA00022695"/>
    </source>
</evidence>
<dbReference type="EC" id="2.7.7.18" evidence="11"/>
<dbReference type="PANTHER" id="PTHR39321">
    <property type="entry name" value="NICOTINATE-NUCLEOTIDE ADENYLYLTRANSFERASE-RELATED"/>
    <property type="match status" value="1"/>
</dbReference>
<dbReference type="NCBIfam" id="TIGR00125">
    <property type="entry name" value="cyt_tran_rel"/>
    <property type="match status" value="1"/>
</dbReference>
<gene>
    <name evidence="11 13" type="primary">nadD</name>
    <name evidence="13" type="ORF">ACFOKA_12570</name>
</gene>
<dbReference type="SUPFAM" id="SSF52374">
    <property type="entry name" value="Nucleotidylyl transferase"/>
    <property type="match status" value="1"/>
</dbReference>
<comment type="pathway">
    <text evidence="2 11">Cofactor biosynthesis; NAD(+) biosynthesis; deamido-NAD(+) from nicotinate D-ribonucleotide: step 1/1.</text>
</comment>
<keyword evidence="6 11" id="KW-0548">Nucleotidyltransferase</keyword>
<evidence type="ECO:0000256" key="2">
    <source>
        <dbReference type="ARBA" id="ARBA00005019"/>
    </source>
</evidence>
<evidence type="ECO:0000256" key="4">
    <source>
        <dbReference type="ARBA" id="ARBA00022642"/>
    </source>
</evidence>